<dbReference type="PROSITE" id="PS01121">
    <property type="entry name" value="CASPASE_HIS"/>
    <property type="match status" value="1"/>
</dbReference>
<dbReference type="CTD" id="843"/>
<dbReference type="InterPro" id="IPR002138">
    <property type="entry name" value="Pept_C14_p10"/>
</dbReference>
<evidence type="ECO:0000256" key="11">
    <source>
        <dbReference type="ARBA" id="ARBA00023145"/>
    </source>
</evidence>
<keyword evidence="7" id="KW-0053">Apoptosis</keyword>
<evidence type="ECO:0000256" key="16">
    <source>
        <dbReference type="RuleBase" id="RU003971"/>
    </source>
</evidence>
<feature type="domain" description="DED" evidence="17">
    <location>
        <begin position="95"/>
        <end position="162"/>
    </location>
</feature>
<dbReference type="InterPro" id="IPR033139">
    <property type="entry name" value="Caspase_cys_AS"/>
</dbReference>
<dbReference type="InParanoid" id="A0A6P7HFP0"/>
<dbReference type="FunFam" id="3.40.50.1460:FF:000008">
    <property type="entry name" value="caspase-8 isoform X1"/>
    <property type="match status" value="1"/>
</dbReference>
<keyword evidence="10" id="KW-0788">Thiol protease</keyword>
<dbReference type="FunFam" id="1.10.533.10:FF:000016">
    <property type="entry name" value="CASP8 and FADD-like apoptosis regulator"/>
    <property type="match status" value="1"/>
</dbReference>
<dbReference type="EC" id="3.4.22.61" evidence="14"/>
<dbReference type="GeneID" id="114426288"/>
<dbReference type="InterPro" id="IPR001875">
    <property type="entry name" value="DED_dom"/>
</dbReference>
<evidence type="ECO:0000256" key="12">
    <source>
        <dbReference type="ARBA" id="ARBA00023242"/>
    </source>
</evidence>
<dbReference type="SMART" id="SM00115">
    <property type="entry name" value="CASc"/>
    <property type="match status" value="1"/>
</dbReference>
<evidence type="ECO:0000256" key="15">
    <source>
        <dbReference type="ARBA" id="ARBA00068172"/>
    </source>
</evidence>
<dbReference type="InterPro" id="IPR016129">
    <property type="entry name" value="Caspase_his_AS"/>
</dbReference>
<dbReference type="RefSeq" id="XP_028249387.1">
    <property type="nucleotide sequence ID" value="XM_028393586.1"/>
</dbReference>
<keyword evidence="9" id="KW-0378">Hydrolase</keyword>
<comment type="catalytic activity">
    <reaction evidence="13">
        <text>Strict requirement for Asp at position P1 and has a preferred cleavage sequence of (Leu/Asp/Val)-Glu-Thr-Asp-|-(Gly/Ser/Ala).</text>
        <dbReference type="EC" id="3.4.22.61"/>
    </reaction>
</comment>
<evidence type="ECO:0000256" key="4">
    <source>
        <dbReference type="ARBA" id="ARBA00022490"/>
    </source>
</evidence>
<dbReference type="GO" id="GO:0051604">
    <property type="term" value="P:protein maturation"/>
    <property type="evidence" value="ECO:0007669"/>
    <property type="project" value="UniProtKB-ARBA"/>
</dbReference>
<dbReference type="GO" id="GO:0004197">
    <property type="term" value="F:cysteine-type endopeptidase activity"/>
    <property type="evidence" value="ECO:0007669"/>
    <property type="project" value="InterPro"/>
</dbReference>
<evidence type="ECO:0000256" key="2">
    <source>
        <dbReference type="ARBA" id="ARBA00004496"/>
    </source>
</evidence>
<dbReference type="PROSITE" id="PS01122">
    <property type="entry name" value="CASPASE_CYS"/>
    <property type="match status" value="1"/>
</dbReference>
<evidence type="ECO:0000256" key="14">
    <source>
        <dbReference type="ARBA" id="ARBA00066479"/>
    </source>
</evidence>
<dbReference type="Pfam" id="PF01335">
    <property type="entry name" value="DED"/>
    <property type="match status" value="2"/>
</dbReference>
<dbReference type="GO" id="GO:0006915">
    <property type="term" value="P:apoptotic process"/>
    <property type="evidence" value="ECO:0007669"/>
    <property type="project" value="UniProtKB-KW"/>
</dbReference>
<comment type="subcellular location">
    <subcellularLocation>
        <location evidence="2">Cytoplasm</location>
    </subcellularLocation>
    <subcellularLocation>
        <location evidence="1">Nucleus</location>
    </subcellularLocation>
</comment>
<dbReference type="Gene3D" id="3.40.50.1460">
    <property type="match status" value="1"/>
</dbReference>
<organism evidence="20 21">
    <name type="scientific">Parambassis ranga</name>
    <name type="common">Indian glassy fish</name>
    <dbReference type="NCBI Taxonomy" id="210632"/>
    <lineage>
        <taxon>Eukaryota</taxon>
        <taxon>Metazoa</taxon>
        <taxon>Chordata</taxon>
        <taxon>Craniata</taxon>
        <taxon>Vertebrata</taxon>
        <taxon>Euteleostomi</taxon>
        <taxon>Actinopterygii</taxon>
        <taxon>Neopterygii</taxon>
        <taxon>Teleostei</taxon>
        <taxon>Neoteleostei</taxon>
        <taxon>Acanthomorphata</taxon>
        <taxon>Ovalentaria</taxon>
        <taxon>Ambassidae</taxon>
        <taxon>Parambassis</taxon>
    </lineage>
</organism>
<evidence type="ECO:0000313" key="20">
    <source>
        <dbReference type="Proteomes" id="UP000515145"/>
    </source>
</evidence>
<dbReference type="PROSITE" id="PS50207">
    <property type="entry name" value="CASPASE_P10"/>
    <property type="match status" value="1"/>
</dbReference>
<keyword evidence="20" id="KW-1185">Reference proteome</keyword>
<evidence type="ECO:0000256" key="3">
    <source>
        <dbReference type="ARBA" id="ARBA00010134"/>
    </source>
</evidence>
<dbReference type="GO" id="GO:0043065">
    <property type="term" value="P:positive regulation of apoptotic process"/>
    <property type="evidence" value="ECO:0007669"/>
    <property type="project" value="UniProtKB-ARBA"/>
</dbReference>
<feature type="domain" description="DED" evidence="17">
    <location>
        <begin position="7"/>
        <end position="84"/>
    </location>
</feature>
<reference evidence="21" key="1">
    <citation type="submission" date="2025-08" db="UniProtKB">
        <authorList>
            <consortium name="RefSeq"/>
        </authorList>
    </citation>
    <scope>IDENTIFICATION</scope>
</reference>
<feature type="domain" description="Caspase family p10" evidence="18">
    <location>
        <begin position="451"/>
        <end position="536"/>
    </location>
</feature>
<evidence type="ECO:0000313" key="21">
    <source>
        <dbReference type="RefSeq" id="XP_028249387.1"/>
    </source>
</evidence>
<keyword evidence="4" id="KW-0963">Cytoplasm</keyword>
<dbReference type="PRINTS" id="PR00376">
    <property type="entry name" value="IL1BCENZYME"/>
</dbReference>
<dbReference type="InterPro" id="IPR001309">
    <property type="entry name" value="Pept_C14_p20"/>
</dbReference>
<dbReference type="CDD" id="cd00032">
    <property type="entry name" value="CASc"/>
    <property type="match status" value="1"/>
</dbReference>
<dbReference type="GO" id="GO:0032991">
    <property type="term" value="C:protein-containing complex"/>
    <property type="evidence" value="ECO:0007669"/>
    <property type="project" value="UniProtKB-ARBA"/>
</dbReference>
<proteinExistence type="inferred from homology"/>
<evidence type="ECO:0000256" key="8">
    <source>
        <dbReference type="ARBA" id="ARBA00022737"/>
    </source>
</evidence>
<evidence type="ECO:0000259" key="19">
    <source>
        <dbReference type="PROSITE" id="PS50208"/>
    </source>
</evidence>
<keyword evidence="8" id="KW-0677">Repeat</keyword>
<name>A0A6P7HFP0_9TELE</name>
<dbReference type="InterPro" id="IPR011600">
    <property type="entry name" value="Pept_C14_caspase"/>
</dbReference>
<comment type="similarity">
    <text evidence="3 16">Belongs to the peptidase C14A family.</text>
</comment>
<dbReference type="OrthoDB" id="6114029at2759"/>
<dbReference type="Gene3D" id="1.10.533.10">
    <property type="entry name" value="Death Domain, Fas"/>
    <property type="match status" value="2"/>
</dbReference>
<dbReference type="PROSITE" id="PS50208">
    <property type="entry name" value="CASPASE_P20"/>
    <property type="match status" value="1"/>
</dbReference>
<dbReference type="AlphaFoldDB" id="A0A6P7HFP0"/>
<sequence length="547" mass="60768">MSCQEMDFQMLLLKVGKALNTEEVKALAFLCTDLLGRNPANVDSAADLFSRLTNRAHLSPEEPHLLTELLHTIHHPRLARDLGLGEQPCTVRIPPYRKLLYSLSEDITADELRDIKFLLNKELPRRKLEDNVTTLEVFLEMEHTDMISSTHLNTLETIFESVCPMLNNTIAQFKAQHEHSTGIIAQETCQPNPTISLSHQGSQTLLETGLNEMIEESHSSATTSMNSVLDCSGSGGHESEALASDVCSLNINSNSSASLQVRSDLNTSVPSQENMTSSEQQIPQVTTNDEDLGTYPMTAAKRGVCLIVNNKDFTKSRVHLKNRTGTDSDERYLRIVFEWLSFDVEVHKDCNKEKMLDVVRKLSERDHSQADCVVCCVLSHGLEGSVFGVDGDVVNLRDLMEPFNGCNCPSLTEKPKLFFIQACQGTSEQRAIYLEADSSGPNPVCSDALKIKESIPADADFLLGMATVPEFVSYRDKISGTWYIQSFCQNLIQMVPRKLDLISILTKVNADVSRKTAGKGKQMPQPAFSLRKRVVFPVPKIPPPIIS</sequence>
<dbReference type="SUPFAM" id="SSF47986">
    <property type="entry name" value="DEATH domain"/>
    <property type="match status" value="2"/>
</dbReference>
<dbReference type="SMART" id="SM00031">
    <property type="entry name" value="DED"/>
    <property type="match status" value="2"/>
</dbReference>
<dbReference type="GO" id="GO:0005737">
    <property type="term" value="C:cytoplasm"/>
    <property type="evidence" value="ECO:0007669"/>
    <property type="project" value="UniProtKB-SubCell"/>
</dbReference>
<evidence type="ECO:0000259" key="17">
    <source>
        <dbReference type="PROSITE" id="PS50168"/>
    </source>
</evidence>
<dbReference type="CDD" id="cd08792">
    <property type="entry name" value="DED_Caspase_8_10_r1"/>
    <property type="match status" value="1"/>
</dbReference>
<dbReference type="InterPro" id="IPR015917">
    <property type="entry name" value="Pept_C14A"/>
</dbReference>
<dbReference type="PROSITE" id="PS50168">
    <property type="entry name" value="DED"/>
    <property type="match status" value="2"/>
</dbReference>
<dbReference type="CDD" id="cd08334">
    <property type="entry name" value="DED_Caspase_8_10_r2"/>
    <property type="match status" value="1"/>
</dbReference>
<evidence type="ECO:0000256" key="1">
    <source>
        <dbReference type="ARBA" id="ARBA00004123"/>
    </source>
</evidence>
<dbReference type="InterPro" id="IPR029030">
    <property type="entry name" value="Caspase-like_dom_sf"/>
</dbReference>
<dbReference type="InterPro" id="IPR011029">
    <property type="entry name" value="DEATH-like_dom_sf"/>
</dbReference>
<evidence type="ECO:0000256" key="13">
    <source>
        <dbReference type="ARBA" id="ARBA00051626"/>
    </source>
</evidence>
<evidence type="ECO:0000259" key="18">
    <source>
        <dbReference type="PROSITE" id="PS50207"/>
    </source>
</evidence>
<protein>
    <recommendedName>
        <fullName evidence="15">Caspase-8</fullName>
        <ecNumber evidence="14">3.4.22.61</ecNumber>
    </recommendedName>
</protein>
<accession>A0A6P7HFP0</accession>
<keyword evidence="6" id="KW-0645">Protease</keyword>
<feature type="domain" description="Caspase family p20" evidence="19">
    <location>
        <begin position="301"/>
        <end position="427"/>
    </location>
</feature>
<keyword evidence="12" id="KW-0539">Nucleus</keyword>
<dbReference type="PANTHER" id="PTHR48169:SF7">
    <property type="entry name" value="CASPASE 10"/>
    <property type="match status" value="1"/>
</dbReference>
<evidence type="ECO:0000256" key="10">
    <source>
        <dbReference type="ARBA" id="ARBA00022807"/>
    </source>
</evidence>
<evidence type="ECO:0000256" key="5">
    <source>
        <dbReference type="ARBA" id="ARBA00022553"/>
    </source>
</evidence>
<evidence type="ECO:0000256" key="6">
    <source>
        <dbReference type="ARBA" id="ARBA00022670"/>
    </source>
</evidence>
<dbReference type="GO" id="GO:0005634">
    <property type="term" value="C:nucleus"/>
    <property type="evidence" value="ECO:0007669"/>
    <property type="project" value="UniProtKB-SubCell"/>
</dbReference>
<gene>
    <name evidence="21" type="primary">casp10</name>
</gene>
<keyword evidence="11" id="KW-0865">Zymogen</keyword>
<dbReference type="Proteomes" id="UP000515145">
    <property type="component" value="Chromosome 21"/>
</dbReference>
<evidence type="ECO:0000256" key="9">
    <source>
        <dbReference type="ARBA" id="ARBA00022801"/>
    </source>
</evidence>
<dbReference type="SUPFAM" id="SSF52129">
    <property type="entry name" value="Caspase-like"/>
    <property type="match status" value="1"/>
</dbReference>
<dbReference type="PANTHER" id="PTHR48169">
    <property type="entry name" value="DED DOMAIN-CONTAINING PROTEIN"/>
    <property type="match status" value="1"/>
</dbReference>
<evidence type="ECO:0000256" key="7">
    <source>
        <dbReference type="ARBA" id="ARBA00022703"/>
    </source>
</evidence>
<dbReference type="GO" id="GO:0005886">
    <property type="term" value="C:plasma membrane"/>
    <property type="evidence" value="ECO:0007669"/>
    <property type="project" value="UniProtKB-ARBA"/>
</dbReference>
<keyword evidence="5" id="KW-0597">Phosphoprotein</keyword>
<dbReference type="Pfam" id="PF00656">
    <property type="entry name" value="Peptidase_C14"/>
    <property type="match status" value="1"/>
</dbReference>
<dbReference type="GO" id="GO:0006508">
    <property type="term" value="P:proteolysis"/>
    <property type="evidence" value="ECO:0007669"/>
    <property type="project" value="UniProtKB-KW"/>
</dbReference>